<dbReference type="AlphaFoldDB" id="A0A2K8KYB4"/>
<evidence type="ECO:0000259" key="2">
    <source>
        <dbReference type="Pfam" id="PF08378"/>
    </source>
</evidence>
<keyword evidence="4" id="KW-1185">Reference proteome</keyword>
<dbReference type="RefSeq" id="WP_100277801.1">
    <property type="nucleotide sequence ID" value="NZ_CP018799.1"/>
</dbReference>
<dbReference type="Pfam" id="PF08378">
    <property type="entry name" value="NERD"/>
    <property type="match status" value="1"/>
</dbReference>
<keyword evidence="1" id="KW-1133">Transmembrane helix</keyword>
<sequence>MTTLLPILAAILLPALLIAALLFAYYKLKKNKVRSPFTQNCLREPGYSLRLQLEQIDESFMGFIILITGVPMYFFAAHITLSYFSGLEETVFRTGFSTTLGALMIIFAIVKLMRLAAQRHNVRLALDGEISAGQLLDPLKRKGFYIYHDVQAKGFYIDHILIGPSGVFTVKTKACSKLDRGAETADSEVVFDGNQLIFPDHTDAKAIDEATQQAQWFKQWLIDALGEEVHVHPLLVVPGWHIDHQVKSDEIGITNGADLEFIESARANTPLSKSQIEQITHQLEQKCTTPCFKL</sequence>
<evidence type="ECO:0000313" key="4">
    <source>
        <dbReference type="Proteomes" id="UP000231701"/>
    </source>
</evidence>
<organism evidence="3 4">
    <name type="scientific">Mariprofundus aestuarium</name>
    <dbReference type="NCBI Taxonomy" id="1921086"/>
    <lineage>
        <taxon>Bacteria</taxon>
        <taxon>Pseudomonadati</taxon>
        <taxon>Pseudomonadota</taxon>
        <taxon>Candidatius Mariprofundia</taxon>
        <taxon>Mariprofundales</taxon>
        <taxon>Mariprofundaceae</taxon>
        <taxon>Mariprofundus</taxon>
    </lineage>
</organism>
<dbReference type="KEGG" id="maes:Ga0123461_1562"/>
<reference evidence="3 4" key="1">
    <citation type="submission" date="2016-12" db="EMBL/GenBank/DDBJ databases">
        <title>Isolation and genomic insights into novel planktonic Zetaproteobacteria from stratified waters of the Chesapeake Bay.</title>
        <authorList>
            <person name="McAllister S.M."/>
            <person name="Kato S."/>
            <person name="Chan C.S."/>
            <person name="Chiu B.K."/>
            <person name="Field E.K."/>
        </authorList>
    </citation>
    <scope>NUCLEOTIDE SEQUENCE [LARGE SCALE GENOMIC DNA]</scope>
    <source>
        <strain evidence="3 4">CP-5</strain>
    </source>
</reference>
<dbReference type="EMBL" id="CP018799">
    <property type="protein sequence ID" value="ATX79975.1"/>
    <property type="molecule type" value="Genomic_DNA"/>
</dbReference>
<keyword evidence="1" id="KW-0812">Transmembrane</keyword>
<accession>A0A2K8KYB4</accession>
<proteinExistence type="predicted"/>
<evidence type="ECO:0000313" key="3">
    <source>
        <dbReference type="EMBL" id="ATX79975.1"/>
    </source>
</evidence>
<keyword evidence="1" id="KW-0472">Membrane</keyword>
<evidence type="ECO:0000256" key="1">
    <source>
        <dbReference type="SAM" id="Phobius"/>
    </source>
</evidence>
<protein>
    <submittedName>
        <fullName evidence="3">Nuclease-related domain-containing protein</fullName>
    </submittedName>
</protein>
<feature type="domain" description="NERD" evidence="2">
    <location>
        <begin position="127"/>
        <end position="238"/>
    </location>
</feature>
<feature type="transmembrane region" description="Helical" evidence="1">
    <location>
        <begin position="90"/>
        <end position="110"/>
    </location>
</feature>
<name>A0A2K8KYB4_MARES</name>
<dbReference type="InterPro" id="IPR011528">
    <property type="entry name" value="NERD"/>
</dbReference>
<dbReference type="Proteomes" id="UP000231701">
    <property type="component" value="Chromosome"/>
</dbReference>
<dbReference type="OrthoDB" id="572185at2"/>
<feature type="transmembrane region" description="Helical" evidence="1">
    <location>
        <begin position="6"/>
        <end position="26"/>
    </location>
</feature>
<feature type="transmembrane region" description="Helical" evidence="1">
    <location>
        <begin position="60"/>
        <end position="84"/>
    </location>
</feature>
<gene>
    <name evidence="3" type="ORF">Ga0123461_1562</name>
</gene>